<feature type="domain" description="DNA endonuclease activator Ctp1 C-terminal" evidence="5">
    <location>
        <begin position="46"/>
        <end position="136"/>
    </location>
</feature>
<evidence type="ECO:0000313" key="6">
    <source>
        <dbReference type="EMBL" id="ORX40544.1"/>
    </source>
</evidence>
<dbReference type="STRING" id="4999.A0A1Y1USP2"/>
<dbReference type="InterPro" id="IPR033316">
    <property type="entry name" value="RBBP8-like"/>
</dbReference>
<evidence type="ECO:0000313" key="7">
    <source>
        <dbReference type="Proteomes" id="UP000193218"/>
    </source>
</evidence>
<evidence type="ECO:0000256" key="1">
    <source>
        <dbReference type="ARBA" id="ARBA00004123"/>
    </source>
</evidence>
<sequence length="170" mass="20429">MTAVEKREYYAQYKGKGRYVPPDTVETRIRDEYEIDPKQNEGAKFQFHDVKRRKADRQKMHGTDCECCRDYYEAVGPLPKYNQGPKWRDSSDEEDDRTTDTALREHQNKVSRHRETWKRNPTPPGYWEIGFPSTQKAEEQNAIADEMNKERARQLKQEVERKDSRWRKKK</sequence>
<comment type="caution">
    <text evidence="6">The sequence shown here is derived from an EMBL/GenBank/DDBJ whole genome shotgun (WGS) entry which is preliminary data.</text>
</comment>
<keyword evidence="6" id="KW-0540">Nuclease</keyword>
<protein>
    <submittedName>
        <fullName evidence="6">DNA repair protein endonuclease SAE2/CtIP C-terminus-domain-containing protein</fullName>
    </submittedName>
</protein>
<dbReference type="AlphaFoldDB" id="A0A1Y1USP2"/>
<keyword evidence="6" id="KW-0378">Hydrolase</keyword>
<comment type="subcellular location">
    <subcellularLocation>
        <location evidence="1">Nucleus</location>
    </subcellularLocation>
</comment>
<dbReference type="Proteomes" id="UP000193218">
    <property type="component" value="Unassembled WGS sequence"/>
</dbReference>
<dbReference type="EMBL" id="NBSH01000001">
    <property type="protein sequence ID" value="ORX40544.1"/>
    <property type="molecule type" value="Genomic_DNA"/>
</dbReference>
<dbReference type="GO" id="GO:0003684">
    <property type="term" value="F:damaged DNA binding"/>
    <property type="evidence" value="ECO:0007669"/>
    <property type="project" value="TreeGrafter"/>
</dbReference>
<keyword evidence="6" id="KW-0255">Endonuclease</keyword>
<dbReference type="GO" id="GO:0004519">
    <property type="term" value="F:endonuclease activity"/>
    <property type="evidence" value="ECO:0007669"/>
    <property type="project" value="UniProtKB-KW"/>
</dbReference>
<dbReference type="Pfam" id="PF08573">
    <property type="entry name" value="SAE2"/>
    <property type="match status" value="1"/>
</dbReference>
<keyword evidence="2" id="KW-0227">DNA damage</keyword>
<dbReference type="GeneID" id="33561029"/>
<feature type="region of interest" description="Disordered" evidence="4">
    <location>
        <begin position="77"/>
        <end position="146"/>
    </location>
</feature>
<name>A0A1Y1USP2_9TREE</name>
<keyword evidence="7" id="KW-1185">Reference proteome</keyword>
<evidence type="ECO:0000256" key="3">
    <source>
        <dbReference type="ARBA" id="ARBA00023242"/>
    </source>
</evidence>
<dbReference type="GO" id="GO:0010792">
    <property type="term" value="P:DNA double-strand break processing involved in repair via single-strand annealing"/>
    <property type="evidence" value="ECO:0007669"/>
    <property type="project" value="TreeGrafter"/>
</dbReference>
<dbReference type="OrthoDB" id="5801062at2759"/>
<gene>
    <name evidence="6" type="ORF">BD324DRAFT_6950</name>
</gene>
<evidence type="ECO:0000256" key="2">
    <source>
        <dbReference type="ARBA" id="ARBA00022763"/>
    </source>
</evidence>
<keyword evidence="3" id="KW-0539">Nucleus</keyword>
<organism evidence="6 7">
    <name type="scientific">Kockovaella imperatae</name>
    <dbReference type="NCBI Taxonomy" id="4999"/>
    <lineage>
        <taxon>Eukaryota</taxon>
        <taxon>Fungi</taxon>
        <taxon>Dikarya</taxon>
        <taxon>Basidiomycota</taxon>
        <taxon>Agaricomycotina</taxon>
        <taxon>Tremellomycetes</taxon>
        <taxon>Tremellales</taxon>
        <taxon>Cuniculitremaceae</taxon>
        <taxon>Kockovaella</taxon>
    </lineage>
</organism>
<dbReference type="PANTHER" id="PTHR15107">
    <property type="entry name" value="RETINOBLASTOMA BINDING PROTEIN 8"/>
    <property type="match status" value="1"/>
</dbReference>
<accession>A0A1Y1USP2</accession>
<evidence type="ECO:0000256" key="4">
    <source>
        <dbReference type="SAM" id="MobiDB-lite"/>
    </source>
</evidence>
<feature type="region of interest" description="Disordered" evidence="4">
    <location>
        <begin position="40"/>
        <end position="63"/>
    </location>
</feature>
<reference evidence="6 7" key="1">
    <citation type="submission" date="2017-03" db="EMBL/GenBank/DDBJ databases">
        <title>Widespread Adenine N6-methylation of Active Genes in Fungi.</title>
        <authorList>
            <consortium name="DOE Joint Genome Institute"/>
            <person name="Mondo S.J."/>
            <person name="Dannebaum R.O."/>
            <person name="Kuo R.C."/>
            <person name="Louie K.B."/>
            <person name="Bewick A.J."/>
            <person name="Labutti K."/>
            <person name="Haridas S."/>
            <person name="Kuo A."/>
            <person name="Salamov A."/>
            <person name="Ahrendt S.R."/>
            <person name="Lau R."/>
            <person name="Bowen B.P."/>
            <person name="Lipzen A."/>
            <person name="Sullivan W."/>
            <person name="Andreopoulos W.B."/>
            <person name="Clum A."/>
            <person name="Lindquist E."/>
            <person name="Daum C."/>
            <person name="Northen T.R."/>
            <person name="Ramamoorthy G."/>
            <person name="Schmitz R.J."/>
            <person name="Gryganskyi A."/>
            <person name="Culley D."/>
            <person name="Magnuson J."/>
            <person name="James T.Y."/>
            <person name="O'Malley M.A."/>
            <person name="Stajich J.E."/>
            <person name="Spatafora J.W."/>
            <person name="Visel A."/>
            <person name="Grigoriev I.V."/>
        </authorList>
    </citation>
    <scope>NUCLEOTIDE SEQUENCE [LARGE SCALE GENOMIC DNA]</scope>
    <source>
        <strain evidence="6 7">NRRL Y-17943</strain>
    </source>
</reference>
<proteinExistence type="predicted"/>
<dbReference type="PANTHER" id="PTHR15107:SF0">
    <property type="entry name" value="DNA ENDONUCLEASE ACTIVATOR CTP1 C-TERMINAL DOMAIN-CONTAINING PROTEIN"/>
    <property type="match status" value="1"/>
</dbReference>
<feature type="compositionally biased region" description="Basic and acidic residues" evidence="4">
    <location>
        <begin position="40"/>
        <end position="49"/>
    </location>
</feature>
<dbReference type="GO" id="GO:0005634">
    <property type="term" value="C:nucleus"/>
    <property type="evidence" value="ECO:0007669"/>
    <property type="project" value="UniProtKB-SubCell"/>
</dbReference>
<evidence type="ECO:0000259" key="5">
    <source>
        <dbReference type="Pfam" id="PF08573"/>
    </source>
</evidence>
<dbReference type="InParanoid" id="A0A1Y1USP2"/>
<feature type="compositionally biased region" description="Basic and acidic residues" evidence="4">
    <location>
        <begin position="98"/>
        <end position="118"/>
    </location>
</feature>
<dbReference type="RefSeq" id="XP_021874223.1">
    <property type="nucleotide sequence ID" value="XM_022019220.1"/>
</dbReference>
<dbReference type="InterPro" id="IPR013882">
    <property type="entry name" value="Ctp1_C"/>
</dbReference>